<proteinExistence type="predicted"/>
<comment type="caution">
    <text evidence="2">The sequence shown here is derived from an EMBL/GenBank/DDBJ whole genome shotgun (WGS) entry which is preliminary data.</text>
</comment>
<evidence type="ECO:0000313" key="2">
    <source>
        <dbReference type="EMBL" id="KKB45161.1"/>
    </source>
</evidence>
<evidence type="ECO:0000313" key="3">
    <source>
        <dbReference type="Proteomes" id="UP000033047"/>
    </source>
</evidence>
<dbReference type="AlphaFoldDB" id="A0A0F5II02"/>
<dbReference type="PATRIC" id="fig|927665.4.peg.5177"/>
<reference evidence="2 3" key="1">
    <citation type="submission" date="2013-04" db="EMBL/GenBank/DDBJ databases">
        <title>The Genome Sequence of Parabacteroides goldsteinii DSM 19448.</title>
        <authorList>
            <consortium name="The Broad Institute Genomics Platform"/>
            <person name="Earl A."/>
            <person name="Ward D."/>
            <person name="Feldgarden M."/>
            <person name="Gevers D."/>
            <person name="Martens E."/>
            <person name="Sakamoto M."/>
            <person name="Benno Y."/>
            <person name="Song Y."/>
            <person name="Liu C."/>
            <person name="Lee J."/>
            <person name="Bolanos M."/>
            <person name="Vaisanen M.L."/>
            <person name="Finegold S.M."/>
            <person name="Walker B."/>
            <person name="Young S."/>
            <person name="Zeng Q."/>
            <person name="Gargeya S."/>
            <person name="Fitzgerald M."/>
            <person name="Haas B."/>
            <person name="Abouelleil A."/>
            <person name="Allen A.W."/>
            <person name="Alvarado L."/>
            <person name="Arachchi H.M."/>
            <person name="Berlin A.M."/>
            <person name="Chapman S.B."/>
            <person name="Gainer-Dewar J."/>
            <person name="Goldberg J."/>
            <person name="Griggs A."/>
            <person name="Gujja S."/>
            <person name="Hansen M."/>
            <person name="Howarth C."/>
            <person name="Imamovic A."/>
            <person name="Ireland A."/>
            <person name="Larimer J."/>
            <person name="McCowan C."/>
            <person name="Murphy C."/>
            <person name="Pearson M."/>
            <person name="Poon T.W."/>
            <person name="Priest M."/>
            <person name="Roberts A."/>
            <person name="Saif S."/>
            <person name="Shea T."/>
            <person name="Sisk P."/>
            <person name="Sykes S."/>
            <person name="Wortman J."/>
            <person name="Nusbaum C."/>
            <person name="Birren B."/>
        </authorList>
    </citation>
    <scope>NUCLEOTIDE SEQUENCE [LARGE SCALE GENOMIC DNA]</scope>
    <source>
        <strain evidence="2 3">DSM 19448</strain>
    </source>
</reference>
<dbReference type="RefSeq" id="WP_046147932.1">
    <property type="nucleotide sequence ID" value="NZ_KQ033915.1"/>
</dbReference>
<dbReference type="InterPro" id="IPR017850">
    <property type="entry name" value="Alkaline_phosphatase_core_sf"/>
</dbReference>
<protein>
    <recommendedName>
        <fullName evidence="4">Metalloenzyme domain-containing protein</fullName>
    </recommendedName>
</protein>
<accession>A0A0F5II02</accession>
<dbReference type="Proteomes" id="UP000033047">
    <property type="component" value="Unassembled WGS sequence"/>
</dbReference>
<dbReference type="EMBL" id="AQHV01000030">
    <property type="protein sequence ID" value="KKB45161.1"/>
    <property type="molecule type" value="Genomic_DNA"/>
</dbReference>
<dbReference type="STRING" id="927665.HMPREF1535_05056"/>
<feature type="signal peptide" evidence="1">
    <location>
        <begin position="1"/>
        <end position="19"/>
    </location>
</feature>
<organism evidence="2 3">
    <name type="scientific">Parabacteroides goldsteinii DSM 19448 = WAL 12034</name>
    <dbReference type="NCBI Taxonomy" id="927665"/>
    <lineage>
        <taxon>Bacteria</taxon>
        <taxon>Pseudomonadati</taxon>
        <taxon>Bacteroidota</taxon>
        <taxon>Bacteroidia</taxon>
        <taxon>Bacteroidales</taxon>
        <taxon>Tannerellaceae</taxon>
        <taxon>Parabacteroides</taxon>
    </lineage>
</organism>
<evidence type="ECO:0008006" key="4">
    <source>
        <dbReference type="Google" id="ProtNLM"/>
    </source>
</evidence>
<sequence length="406" mass="46037">MRRFYSLLLMVLCCTGLFAKTKKAVYIIIDGVPADQIERLHTPAIFDIASRGAYGRAYTGGEIGGYSQTATISAIGYTNLLTSTWFNKHNVGGNSDLKPNYNYWTIFRIAKEQPKEYKTAIYSSWTDNRTVLIGEGKKETNNLKIDYVKDGYDLDTVRFPKKEKDLHIFDIDEQISKDAAEGIRKEAPDLSWVYLWYTDDAGHIAGNGAFFDEYVRKADNQVARIWEAVKYREANFDEEWMVVVTTDHGRGENGHGHGGQSWRERTTWISTNIPVNSHFTKGSLAITDIAPSICRYMGFEIPQAVLWEQDGMPFIGQTDIYDLQTLPYDNTVELSWKSYTGNAPVTVYAASANKFREGGKDEWTKLAELPAGVKSYTVDLQVLPASQFYKFVVVSPGNHLNRWLQK</sequence>
<dbReference type="Gene3D" id="3.40.720.10">
    <property type="entry name" value="Alkaline Phosphatase, subunit A"/>
    <property type="match status" value="1"/>
</dbReference>
<dbReference type="HOGENOM" id="CLU_658315_0_0_10"/>
<dbReference type="GeneID" id="69984174"/>
<gene>
    <name evidence="2" type="ORF">HMPREF1535_05056</name>
</gene>
<keyword evidence="1" id="KW-0732">Signal</keyword>
<dbReference type="SUPFAM" id="SSF53649">
    <property type="entry name" value="Alkaline phosphatase-like"/>
    <property type="match status" value="1"/>
</dbReference>
<evidence type="ECO:0000256" key="1">
    <source>
        <dbReference type="SAM" id="SignalP"/>
    </source>
</evidence>
<name>A0A0F5II02_9BACT</name>
<feature type="chain" id="PRO_5002487941" description="Metalloenzyme domain-containing protein" evidence="1">
    <location>
        <begin position="20"/>
        <end position="406"/>
    </location>
</feature>